<evidence type="ECO:0000313" key="2">
    <source>
        <dbReference type="EMBL" id="GAA4573828.1"/>
    </source>
</evidence>
<feature type="region of interest" description="Disordered" evidence="1">
    <location>
        <begin position="22"/>
        <end position="43"/>
    </location>
</feature>
<protein>
    <submittedName>
        <fullName evidence="2">Uncharacterized protein</fullName>
    </submittedName>
</protein>
<evidence type="ECO:0000313" key="3">
    <source>
        <dbReference type="Proteomes" id="UP001500307"/>
    </source>
</evidence>
<feature type="region of interest" description="Disordered" evidence="1">
    <location>
        <begin position="64"/>
        <end position="114"/>
    </location>
</feature>
<organism evidence="2 3">
    <name type="scientific">Micromonospora coerulea</name>
    <dbReference type="NCBI Taxonomy" id="47856"/>
    <lineage>
        <taxon>Bacteria</taxon>
        <taxon>Bacillati</taxon>
        <taxon>Actinomycetota</taxon>
        <taxon>Actinomycetes</taxon>
        <taxon>Micromonosporales</taxon>
        <taxon>Micromonosporaceae</taxon>
        <taxon>Micromonospora</taxon>
    </lineage>
</organism>
<dbReference type="Proteomes" id="UP001500307">
    <property type="component" value="Unassembled WGS sequence"/>
</dbReference>
<sequence>MQAGDPADPSLRPAHVVLPAAPGTGALTVDSEPEGHCGGRPSAVGPHGSWMVWDGQVLLDYNPNGEPAYTRVDDPNAGQRPVYVLREGSPSTDEGGTGPRQSREGVGLDPTGVDPPLLLVVGRA</sequence>
<keyword evidence="3" id="KW-1185">Reference proteome</keyword>
<dbReference type="EMBL" id="BAABGU010000022">
    <property type="protein sequence ID" value="GAA4573828.1"/>
    <property type="molecule type" value="Genomic_DNA"/>
</dbReference>
<reference evidence="3" key="1">
    <citation type="journal article" date="2019" name="Int. J. Syst. Evol. Microbiol.">
        <title>The Global Catalogue of Microorganisms (GCM) 10K type strain sequencing project: providing services to taxonomists for standard genome sequencing and annotation.</title>
        <authorList>
            <consortium name="The Broad Institute Genomics Platform"/>
            <consortium name="The Broad Institute Genome Sequencing Center for Infectious Disease"/>
            <person name="Wu L."/>
            <person name="Ma J."/>
        </authorList>
    </citation>
    <scope>NUCLEOTIDE SEQUENCE [LARGE SCALE GENOMIC DNA]</scope>
    <source>
        <strain evidence="3">JCM 3175</strain>
    </source>
</reference>
<evidence type="ECO:0000256" key="1">
    <source>
        <dbReference type="SAM" id="MobiDB-lite"/>
    </source>
</evidence>
<gene>
    <name evidence="2" type="ORF">GCM10023176_39590</name>
</gene>
<accession>A0ABP8SQH0</accession>
<name>A0ABP8SQH0_9ACTN</name>
<comment type="caution">
    <text evidence="2">The sequence shown here is derived from an EMBL/GenBank/DDBJ whole genome shotgun (WGS) entry which is preliminary data.</text>
</comment>
<proteinExistence type="predicted"/>